<evidence type="ECO:0000256" key="11">
    <source>
        <dbReference type="ARBA" id="ARBA00023235"/>
    </source>
</evidence>
<comment type="similarity">
    <text evidence="16">Belongs to the TrpF family.</text>
</comment>
<dbReference type="InterPro" id="IPR045186">
    <property type="entry name" value="Indole-3-glycerol_P_synth"/>
</dbReference>
<dbReference type="Pfam" id="PF00697">
    <property type="entry name" value="PRAI"/>
    <property type="match status" value="1"/>
</dbReference>
<evidence type="ECO:0000256" key="2">
    <source>
        <dbReference type="ARBA" id="ARBA00001633"/>
    </source>
</evidence>
<evidence type="ECO:0000256" key="12">
    <source>
        <dbReference type="ARBA" id="ARBA00023239"/>
    </source>
</evidence>
<dbReference type="GO" id="GO:0004640">
    <property type="term" value="F:phosphoribosylanthranilate isomerase activity"/>
    <property type="evidence" value="ECO:0007669"/>
    <property type="project" value="UniProtKB-UniRule"/>
</dbReference>
<comment type="catalytic activity">
    <reaction evidence="1 16">
        <text>N-(5-phospho-beta-D-ribosyl)anthranilate = 1-(2-carboxyphenylamino)-1-deoxy-D-ribulose 5-phosphate</text>
        <dbReference type="Rhea" id="RHEA:21540"/>
        <dbReference type="ChEBI" id="CHEBI:18277"/>
        <dbReference type="ChEBI" id="CHEBI:58613"/>
        <dbReference type="EC" id="5.3.1.24"/>
    </reaction>
</comment>
<dbReference type="NCBIfam" id="NF006945">
    <property type="entry name" value="PRK09427.1"/>
    <property type="match status" value="1"/>
</dbReference>
<dbReference type="Gene3D" id="3.20.20.70">
    <property type="entry name" value="Aldolase class I"/>
    <property type="match status" value="2"/>
</dbReference>
<evidence type="ECO:0000256" key="3">
    <source>
        <dbReference type="ARBA" id="ARBA00004664"/>
    </source>
</evidence>
<evidence type="ECO:0000256" key="5">
    <source>
        <dbReference type="ARBA" id="ARBA00007902"/>
    </source>
</evidence>
<dbReference type="InterPro" id="IPR001240">
    <property type="entry name" value="PRAI_dom"/>
</dbReference>
<evidence type="ECO:0000256" key="8">
    <source>
        <dbReference type="ARBA" id="ARBA00022793"/>
    </source>
</evidence>
<evidence type="ECO:0000256" key="15">
    <source>
        <dbReference type="HAMAP-Rule" id="MF_00134"/>
    </source>
</evidence>
<dbReference type="Pfam" id="PF00218">
    <property type="entry name" value="IGPS"/>
    <property type="match status" value="1"/>
</dbReference>
<organism evidence="19 20">
    <name type="scientific">Ruminobacter amylophilus</name>
    <dbReference type="NCBI Taxonomy" id="867"/>
    <lineage>
        <taxon>Bacteria</taxon>
        <taxon>Pseudomonadati</taxon>
        <taxon>Pseudomonadota</taxon>
        <taxon>Gammaproteobacteria</taxon>
        <taxon>Aeromonadales</taxon>
        <taxon>Succinivibrionaceae</taxon>
        <taxon>Ruminobacter</taxon>
    </lineage>
</organism>
<keyword evidence="7 15" id="KW-0028">Amino-acid biosynthesis</keyword>
<dbReference type="RefSeq" id="WP_093140198.1">
    <property type="nucleotide sequence ID" value="NZ_FOXF01000003.1"/>
</dbReference>
<evidence type="ECO:0000259" key="17">
    <source>
        <dbReference type="Pfam" id="PF00218"/>
    </source>
</evidence>
<evidence type="ECO:0000256" key="9">
    <source>
        <dbReference type="ARBA" id="ARBA00022822"/>
    </source>
</evidence>
<dbReference type="UniPathway" id="UPA00035">
    <property type="reaction ID" value="UER00042"/>
</dbReference>
<evidence type="ECO:0000259" key="18">
    <source>
        <dbReference type="Pfam" id="PF00697"/>
    </source>
</evidence>
<dbReference type="Proteomes" id="UP000243745">
    <property type="component" value="Unassembled WGS sequence"/>
</dbReference>
<dbReference type="PROSITE" id="PS00614">
    <property type="entry name" value="IGPS"/>
    <property type="match status" value="1"/>
</dbReference>
<keyword evidence="11 16" id="KW-0413">Isomerase</keyword>
<reference evidence="19 20" key="1">
    <citation type="submission" date="2016-10" db="EMBL/GenBank/DDBJ databases">
        <authorList>
            <person name="Varghese N."/>
            <person name="Submissions S."/>
        </authorList>
    </citation>
    <scope>NUCLEOTIDE SEQUENCE [LARGE SCALE GENOMIC DNA]</scope>
    <source>
        <strain evidence="19 20">DSM 1361</strain>
    </source>
</reference>
<keyword evidence="20" id="KW-1185">Reference proteome</keyword>
<evidence type="ECO:0000256" key="6">
    <source>
        <dbReference type="ARBA" id="ARBA00009847"/>
    </source>
</evidence>
<keyword evidence="8 15" id="KW-0210">Decarboxylase</keyword>
<comment type="pathway">
    <text evidence="4 15">Amino-acid biosynthesis; L-tryptophan biosynthesis; L-tryptophan from chorismate: step 4/5.</text>
</comment>
<evidence type="ECO:0000256" key="10">
    <source>
        <dbReference type="ARBA" id="ARBA00023141"/>
    </source>
</evidence>
<gene>
    <name evidence="16" type="primary">trpF</name>
    <name evidence="15" type="synonym">trpC</name>
    <name evidence="19" type="ORF">SAMN02910344_00267</name>
</gene>
<dbReference type="FunFam" id="3.20.20.70:FF:000024">
    <property type="entry name" value="Indole-3-glycerol phosphate synthase"/>
    <property type="match status" value="1"/>
</dbReference>
<evidence type="ECO:0000256" key="13">
    <source>
        <dbReference type="ARBA" id="ARBA00023268"/>
    </source>
</evidence>
<evidence type="ECO:0000313" key="19">
    <source>
        <dbReference type="EMBL" id="SFP03890.1"/>
    </source>
</evidence>
<comment type="similarity">
    <text evidence="15">Belongs to the TrpC family.</text>
</comment>
<keyword evidence="13" id="KW-0511">Multifunctional enzyme</keyword>
<dbReference type="CDD" id="cd00405">
    <property type="entry name" value="PRAI"/>
    <property type="match status" value="1"/>
</dbReference>
<dbReference type="PANTHER" id="PTHR22854:SF2">
    <property type="entry name" value="INDOLE-3-GLYCEROL-PHOSPHATE SYNTHASE"/>
    <property type="match status" value="1"/>
</dbReference>
<keyword evidence="10 15" id="KW-0057">Aromatic amino acid biosynthesis</keyword>
<dbReference type="EMBL" id="FOXF01000003">
    <property type="protein sequence ID" value="SFP03890.1"/>
    <property type="molecule type" value="Genomic_DNA"/>
</dbReference>
<keyword evidence="9 15" id="KW-0822">Tryptophan biosynthesis</keyword>
<evidence type="ECO:0000256" key="1">
    <source>
        <dbReference type="ARBA" id="ARBA00001164"/>
    </source>
</evidence>
<dbReference type="HAMAP" id="MF_00134_B">
    <property type="entry name" value="IGPS_B"/>
    <property type="match status" value="1"/>
</dbReference>
<evidence type="ECO:0000313" key="20">
    <source>
        <dbReference type="Proteomes" id="UP000243745"/>
    </source>
</evidence>
<protein>
    <recommendedName>
        <fullName evidence="15 16">Multifunctional fusion protein</fullName>
    </recommendedName>
    <domain>
        <recommendedName>
            <fullName evidence="15">Indole-3-glycerol phosphate synthase</fullName>
            <shortName evidence="15">IGPS</shortName>
            <ecNumber evidence="15">4.1.1.48</ecNumber>
        </recommendedName>
    </domain>
    <domain>
        <recommendedName>
            <fullName evidence="16">N-(5'-phosphoribosyl)anthranilate isomerase</fullName>
            <shortName evidence="16">PRAI</shortName>
            <ecNumber evidence="16">5.3.1.24</ecNumber>
        </recommendedName>
    </domain>
</protein>
<evidence type="ECO:0000256" key="4">
    <source>
        <dbReference type="ARBA" id="ARBA00004696"/>
    </source>
</evidence>
<evidence type="ECO:0000256" key="16">
    <source>
        <dbReference type="HAMAP-Rule" id="MF_00135"/>
    </source>
</evidence>
<feature type="domain" description="N-(5'phosphoribosyl) anthranilate isomerase (PRAI)" evidence="18">
    <location>
        <begin position="283"/>
        <end position="492"/>
    </location>
</feature>
<dbReference type="InterPro" id="IPR013785">
    <property type="entry name" value="Aldolase_TIM"/>
</dbReference>
<sequence length="497" mass="54342">MAEPRTQGQALCAELKANPRINAASIDGNVLSTILNAKVSWLERKQQELPLESFAGSLKKSERSFYDALTRNRTVFILECKKASPSKGLIRPEFNPVEIASVYRRYASAISVLADEPFFQGKYEYIAEVSRAVDIPVLCKDFIYDPYQVYLARHNNADAILLMLSVLTDEAYTELRDLAHSLGMGVLTEASHEDEIERAIRLNARIVGINNRNLRTLTVDLNQVRKLSALVPDDRVIISESGIYTHDEVLNLRHYANGFLVGSSLTSEPDIDKACRRLIYGENKICGITRIEDAVSSHKAGIYYNGLIFAEKSPRYITPEKAKSLIIAAVNAGCNQEFVGVFVNTPAEKAAETAALTGISVIQLHGSEDGAYISELAAILSEKKLNVKIWKAVPVKNNVYPAELVNEYLENSGIDRVLLDTGNASGFGGTGQTFDWSLVTGDRSRIIVAGGLNPENAAAARDMSETVGLDLNSGLEDAPGIKNPEKIAAALKAVTSY</sequence>
<comment type="catalytic activity">
    <reaction evidence="2 15">
        <text>1-(2-carboxyphenylamino)-1-deoxy-D-ribulose 5-phosphate + H(+) = (1S,2R)-1-C-(indol-3-yl)glycerol 3-phosphate + CO2 + H2O</text>
        <dbReference type="Rhea" id="RHEA:23476"/>
        <dbReference type="ChEBI" id="CHEBI:15377"/>
        <dbReference type="ChEBI" id="CHEBI:15378"/>
        <dbReference type="ChEBI" id="CHEBI:16526"/>
        <dbReference type="ChEBI" id="CHEBI:58613"/>
        <dbReference type="ChEBI" id="CHEBI:58866"/>
        <dbReference type="EC" id="4.1.1.48"/>
    </reaction>
</comment>
<comment type="pathway">
    <text evidence="3 16">Amino-acid biosynthesis; L-tryptophan biosynthesis; L-tryptophan from chorismate: step 3/5.</text>
</comment>
<comment type="similarity">
    <text evidence="5">In the N-terminal section; belongs to the TrpC family.</text>
</comment>
<proteinExistence type="inferred from homology"/>
<name>A0A662ZEE4_9GAMM</name>
<dbReference type="PANTHER" id="PTHR22854">
    <property type="entry name" value="TRYPTOPHAN BIOSYNTHESIS PROTEIN"/>
    <property type="match status" value="1"/>
</dbReference>
<feature type="domain" description="Indole-3-glycerol phosphate synthase" evidence="17">
    <location>
        <begin position="31"/>
        <end position="278"/>
    </location>
</feature>
<dbReference type="InterPro" id="IPR013798">
    <property type="entry name" value="Indole-3-glycerol_P_synth_dom"/>
</dbReference>
<dbReference type="EC" id="5.3.1.24" evidence="16"/>
<dbReference type="EC" id="4.1.1.48" evidence="15"/>
<keyword evidence="12 15" id="KW-0456">Lyase</keyword>
<accession>A0A662ZEE4</accession>
<dbReference type="SUPFAM" id="SSF51366">
    <property type="entry name" value="Ribulose-phoshate binding barrel"/>
    <property type="match status" value="2"/>
</dbReference>
<dbReference type="InterPro" id="IPR011060">
    <property type="entry name" value="RibuloseP-bd_barrel"/>
</dbReference>
<dbReference type="OrthoDB" id="9804217at2"/>
<dbReference type="CDD" id="cd00331">
    <property type="entry name" value="IGPS"/>
    <property type="match status" value="1"/>
</dbReference>
<comment type="similarity">
    <text evidence="6">In the C-terminal section; belongs to the TrpF family.</text>
</comment>
<evidence type="ECO:0000256" key="14">
    <source>
        <dbReference type="ARBA" id="ARBA00025592"/>
    </source>
</evidence>
<dbReference type="GO" id="GO:0004425">
    <property type="term" value="F:indole-3-glycerol-phosphate synthase activity"/>
    <property type="evidence" value="ECO:0007669"/>
    <property type="project" value="UniProtKB-UniRule"/>
</dbReference>
<dbReference type="InterPro" id="IPR001468">
    <property type="entry name" value="Indole-3-GlycerolPSynthase_CS"/>
</dbReference>
<comment type="function">
    <text evidence="14">Bifunctional enzyme that catalyzes two sequential steps of tryptophan biosynthetic pathway. The first reaction is catalyzed by the isomerase, coded by the TrpF domain; the second reaction is catalyzed by the synthase, coded by the TrpC domain.</text>
</comment>
<evidence type="ECO:0000256" key="7">
    <source>
        <dbReference type="ARBA" id="ARBA00022605"/>
    </source>
</evidence>
<dbReference type="AlphaFoldDB" id="A0A662ZEE4"/>
<dbReference type="HAMAP" id="MF_00135">
    <property type="entry name" value="PRAI"/>
    <property type="match status" value="1"/>
</dbReference>
<dbReference type="GO" id="GO:0000162">
    <property type="term" value="P:L-tryptophan biosynthetic process"/>
    <property type="evidence" value="ECO:0007669"/>
    <property type="project" value="UniProtKB-UniRule"/>
</dbReference>